<dbReference type="PANTHER" id="PTHR31750">
    <property type="entry name" value="PROTEIN STAY-GREEN 1, CHLOROPLASTIC-RELATED"/>
    <property type="match status" value="1"/>
</dbReference>
<dbReference type="AlphaFoldDB" id="A0A7J7L5S7"/>
<comment type="caution">
    <text evidence="3">The sequence shown here is derived from an EMBL/GenBank/DDBJ whole genome shotgun (WGS) entry which is preliminary data.</text>
</comment>
<reference evidence="3 4" key="1">
    <citation type="journal article" date="2020" name="IScience">
        <title>Genome Sequencing of the Endangered Kingdonia uniflora (Circaeasteraceae, Ranunculales) Reveals Potential Mechanisms of Evolutionary Specialization.</title>
        <authorList>
            <person name="Sun Y."/>
            <person name="Deng T."/>
            <person name="Zhang A."/>
            <person name="Moore M.J."/>
            <person name="Landis J.B."/>
            <person name="Lin N."/>
            <person name="Zhang H."/>
            <person name="Zhang X."/>
            <person name="Huang J."/>
            <person name="Zhang X."/>
            <person name="Sun H."/>
            <person name="Wang H."/>
        </authorList>
    </citation>
    <scope>NUCLEOTIDE SEQUENCE [LARGE SCALE GENOMIC DNA]</scope>
    <source>
        <strain evidence="3">TB1705</strain>
        <tissue evidence="3">Leaf</tissue>
    </source>
</reference>
<comment type="similarity">
    <text evidence="1">Belongs to the staygreen family.</text>
</comment>
<dbReference type="Pfam" id="PF12638">
    <property type="entry name" value="Staygreen"/>
    <property type="match status" value="1"/>
</dbReference>
<dbReference type="PANTHER" id="PTHR31750:SF18">
    <property type="entry name" value="MAGNESIUM DECHELATASE SGRL, CHLOROPLASTIC"/>
    <property type="match status" value="1"/>
</dbReference>
<dbReference type="Proteomes" id="UP000541444">
    <property type="component" value="Unassembled WGS sequence"/>
</dbReference>
<accession>A0A7J7L5S7</accession>
<dbReference type="InterPro" id="IPR009010">
    <property type="entry name" value="Asp_de-COase-like_dom_sf"/>
</dbReference>
<name>A0A7J7L5S7_9MAGN</name>
<protein>
    <recommendedName>
        <fullName evidence="2">Staygreen protein domain-containing protein</fullName>
    </recommendedName>
</protein>
<evidence type="ECO:0000313" key="4">
    <source>
        <dbReference type="Proteomes" id="UP000541444"/>
    </source>
</evidence>
<dbReference type="SUPFAM" id="SSF50692">
    <property type="entry name" value="ADC-like"/>
    <property type="match status" value="1"/>
</dbReference>
<evidence type="ECO:0000259" key="2">
    <source>
        <dbReference type="Pfam" id="PF12638"/>
    </source>
</evidence>
<dbReference type="EMBL" id="JACGCM010002618">
    <property type="protein sequence ID" value="KAF6137918.1"/>
    <property type="molecule type" value="Genomic_DNA"/>
</dbReference>
<dbReference type="InterPro" id="IPR024438">
    <property type="entry name" value="Staygreen"/>
</dbReference>
<gene>
    <name evidence="3" type="ORF">GIB67_041791</name>
</gene>
<evidence type="ECO:0000313" key="3">
    <source>
        <dbReference type="EMBL" id="KAF6137918.1"/>
    </source>
</evidence>
<keyword evidence="4" id="KW-1185">Reference proteome</keyword>
<proteinExistence type="inferred from homology"/>
<evidence type="ECO:0000256" key="1">
    <source>
        <dbReference type="ARBA" id="ARBA00009234"/>
    </source>
</evidence>
<feature type="domain" description="Staygreen protein" evidence="2">
    <location>
        <begin position="31"/>
        <end position="85"/>
    </location>
</feature>
<dbReference type="Gene3D" id="2.40.40.20">
    <property type="match status" value="1"/>
</dbReference>
<sequence length="255" mass="28457">MAATIKSSSNSVAVRWIGSASSGSNSNSVAVTAAAVSGRDDVVAEWKVKEGMCLNIHCRVGGPNVLANLAAKFRYHIFTKELPLSKKRKDTICIALVDETCDEPKIRMNKVVCSNLRVRLGDVVSVHQCPNVKYGKRVLILPVEDTPVWTHVLKDPLHCRVVLGYQPQPQNHSYPQHPEDLEEEEHVVGNCIVFEDGIFEDPFLQNDFESNGSNPIKKKSKASMEFEPENLVPDKWKEVQAEINITKKEKKIIAQ</sequence>
<dbReference type="OrthoDB" id="1920254at2759"/>
<organism evidence="3 4">
    <name type="scientific">Kingdonia uniflora</name>
    <dbReference type="NCBI Taxonomy" id="39325"/>
    <lineage>
        <taxon>Eukaryota</taxon>
        <taxon>Viridiplantae</taxon>
        <taxon>Streptophyta</taxon>
        <taxon>Embryophyta</taxon>
        <taxon>Tracheophyta</taxon>
        <taxon>Spermatophyta</taxon>
        <taxon>Magnoliopsida</taxon>
        <taxon>Ranunculales</taxon>
        <taxon>Circaeasteraceae</taxon>
        <taxon>Kingdonia</taxon>
    </lineage>
</organism>